<gene>
    <name evidence="3" type="ORF">FOL47_008155</name>
</gene>
<protein>
    <submittedName>
        <fullName evidence="3">Uncharacterized protein</fullName>
    </submittedName>
</protein>
<keyword evidence="4" id="KW-1185">Reference proteome</keyword>
<feature type="coiled-coil region" evidence="1">
    <location>
        <begin position="105"/>
        <end position="220"/>
    </location>
</feature>
<evidence type="ECO:0000256" key="2">
    <source>
        <dbReference type="SAM" id="MobiDB-lite"/>
    </source>
</evidence>
<feature type="coiled-coil region" evidence="1">
    <location>
        <begin position="425"/>
        <end position="452"/>
    </location>
</feature>
<accession>A0A7J6LFQ1</accession>
<dbReference type="InterPro" id="IPR027267">
    <property type="entry name" value="AH/BAR_dom_sf"/>
</dbReference>
<evidence type="ECO:0000256" key="1">
    <source>
        <dbReference type="SAM" id="Coils"/>
    </source>
</evidence>
<dbReference type="Proteomes" id="UP000591131">
    <property type="component" value="Unassembled WGS sequence"/>
</dbReference>
<organism evidence="3 4">
    <name type="scientific">Perkinsus chesapeaki</name>
    <name type="common">Clam parasite</name>
    <name type="synonym">Perkinsus andrewsi</name>
    <dbReference type="NCBI Taxonomy" id="330153"/>
    <lineage>
        <taxon>Eukaryota</taxon>
        <taxon>Sar</taxon>
        <taxon>Alveolata</taxon>
        <taxon>Perkinsozoa</taxon>
        <taxon>Perkinsea</taxon>
        <taxon>Perkinsida</taxon>
        <taxon>Perkinsidae</taxon>
        <taxon>Perkinsus</taxon>
    </lineage>
</organism>
<name>A0A7J6LFQ1_PERCH</name>
<evidence type="ECO:0000313" key="3">
    <source>
        <dbReference type="EMBL" id="KAF4658108.1"/>
    </source>
</evidence>
<dbReference type="EMBL" id="JAAPAO010000509">
    <property type="protein sequence ID" value="KAF4658108.1"/>
    <property type="molecule type" value="Genomic_DNA"/>
</dbReference>
<feature type="region of interest" description="Disordered" evidence="2">
    <location>
        <begin position="277"/>
        <end position="301"/>
    </location>
</feature>
<reference evidence="3 4" key="1">
    <citation type="submission" date="2020-04" db="EMBL/GenBank/DDBJ databases">
        <title>Perkinsus chesapeaki whole genome sequence.</title>
        <authorList>
            <person name="Bogema D.R."/>
        </authorList>
    </citation>
    <scope>NUCLEOTIDE SEQUENCE [LARGE SCALE GENOMIC DNA]</scope>
    <source>
        <strain evidence="3">ATCC PRA-425</strain>
    </source>
</reference>
<comment type="caution">
    <text evidence="3">The sequence shown here is derived from an EMBL/GenBank/DDBJ whole genome shotgun (WGS) entry which is preliminary data.</text>
</comment>
<sequence length="458" mass="51380">MKPSPVTSESLLSDDFLHRTREYLTRRDEALAREMPQSSSSPSYTFDASPIRRSYATPLKIGAAHERMKGSALLGGDTSDPPLWPRGSMTANIASETDAALVSALRKSQNRCQELLLSKEELSGQLTDVSQELTRVTEEKQRVDHEVDHLRQESHRLRLDLAEAQKKGTQADRELRELRHHSEKDGVLSKERVAELQTRCDAQQARIRDLEVELRNIASESTASRADLHQTASAVVELMMERSTIEGFLVEALSALQSMYQDPRVVEQDGVIGPLRQTRQTPTRGKSARPMTRAGVPSTGQSQSLYNAGTAELIDLITQLECELAEISIDFTSMITRIRQDQDLIEEALAGLDDCPSLADRVNFARNCTDRFRSKMLNLDDSGASGLMASRSKSPHGTRRGQRNGFVQEGLVQWMDERNIFVNCTKSLDAKLDQLQKLRRVLRARIDARQSKVKPLWS</sequence>
<dbReference type="OrthoDB" id="444360at2759"/>
<keyword evidence="1" id="KW-0175">Coiled coil</keyword>
<dbReference type="AlphaFoldDB" id="A0A7J6LFQ1"/>
<dbReference type="Gene3D" id="1.20.1270.60">
    <property type="entry name" value="Arfaptin homology (AH) domain/BAR domain"/>
    <property type="match status" value="1"/>
</dbReference>
<evidence type="ECO:0000313" key="4">
    <source>
        <dbReference type="Proteomes" id="UP000591131"/>
    </source>
</evidence>
<proteinExistence type="predicted"/>